<dbReference type="Gene3D" id="1.10.287.130">
    <property type="match status" value="1"/>
</dbReference>
<dbReference type="Pfam" id="PF02518">
    <property type="entry name" value="HATPase_c"/>
    <property type="match status" value="1"/>
</dbReference>
<comment type="caution">
    <text evidence="15">The sequence shown here is derived from an EMBL/GenBank/DDBJ whole genome shotgun (WGS) entry which is preliminary data.</text>
</comment>
<organism evidence="15 16">
    <name type="scientific">Aromatoleum toluvorans</name>
    <dbReference type="NCBI Taxonomy" id="92002"/>
    <lineage>
        <taxon>Bacteria</taxon>
        <taxon>Pseudomonadati</taxon>
        <taxon>Pseudomonadota</taxon>
        <taxon>Betaproteobacteria</taxon>
        <taxon>Rhodocyclales</taxon>
        <taxon>Rhodocyclaceae</taxon>
        <taxon>Aromatoleum</taxon>
    </lineage>
</organism>
<evidence type="ECO:0000313" key="16">
    <source>
        <dbReference type="Proteomes" id="UP000623795"/>
    </source>
</evidence>
<feature type="transmembrane region" description="Helical" evidence="10">
    <location>
        <begin position="227"/>
        <end position="249"/>
    </location>
</feature>
<dbReference type="NCBIfam" id="TIGR00229">
    <property type="entry name" value="sensory_box"/>
    <property type="match status" value="5"/>
</dbReference>
<feature type="domain" description="PAS" evidence="12">
    <location>
        <begin position="1011"/>
        <end position="1064"/>
    </location>
</feature>
<dbReference type="Pfam" id="PF08448">
    <property type="entry name" value="PAS_4"/>
    <property type="match status" value="2"/>
</dbReference>
<reference evidence="15 16" key="1">
    <citation type="submission" date="2019-12" db="EMBL/GenBank/DDBJ databases">
        <title>Comparative genomics gives insights into the taxonomy of the Azoarcus-Aromatoleum group and reveals separate origins of nif in the plant-associated Azoarcus and non-plant-associated Aromatoleum sub-groups.</title>
        <authorList>
            <person name="Lafos M."/>
            <person name="Maluk M."/>
            <person name="Batista M."/>
            <person name="Junghare M."/>
            <person name="Carmona M."/>
            <person name="Faoro H."/>
            <person name="Cruz L.M."/>
            <person name="Battistoni F."/>
            <person name="De Souza E."/>
            <person name="Pedrosa F."/>
            <person name="Chen W.-M."/>
            <person name="Poole P.S."/>
            <person name="Dixon R.A."/>
            <person name="James E.K."/>
        </authorList>
    </citation>
    <scope>NUCLEOTIDE SEQUENCE [LARGE SCALE GENOMIC DNA]</scope>
    <source>
        <strain evidence="15 16">Td21</strain>
    </source>
</reference>
<evidence type="ECO:0000256" key="10">
    <source>
        <dbReference type="SAM" id="Phobius"/>
    </source>
</evidence>
<comment type="catalytic activity">
    <reaction evidence="1">
        <text>ATP + protein L-histidine = ADP + protein N-phospho-L-histidine.</text>
        <dbReference type="EC" id="2.7.13.3"/>
    </reaction>
</comment>
<dbReference type="SMART" id="SM00387">
    <property type="entry name" value="HATPase_c"/>
    <property type="match status" value="1"/>
</dbReference>
<protein>
    <recommendedName>
        <fullName evidence="3">histidine kinase</fullName>
        <ecNumber evidence="3">2.7.13.3</ecNumber>
    </recommendedName>
</protein>
<accession>A0ABX1Q2S4</accession>
<feature type="coiled-coil region" evidence="8">
    <location>
        <begin position="1130"/>
        <end position="1161"/>
    </location>
</feature>
<dbReference type="PROSITE" id="PS50885">
    <property type="entry name" value="HAMP"/>
    <property type="match status" value="1"/>
</dbReference>
<dbReference type="Pfam" id="PF00512">
    <property type="entry name" value="HisKA"/>
    <property type="match status" value="1"/>
</dbReference>
<keyword evidence="6" id="KW-0418">Kinase</keyword>
<evidence type="ECO:0000259" key="13">
    <source>
        <dbReference type="PROSITE" id="PS50113"/>
    </source>
</evidence>
<evidence type="ECO:0000256" key="2">
    <source>
        <dbReference type="ARBA" id="ARBA00004370"/>
    </source>
</evidence>
<evidence type="ECO:0000313" key="15">
    <source>
        <dbReference type="EMBL" id="NMG45041.1"/>
    </source>
</evidence>
<dbReference type="Pfam" id="PF13426">
    <property type="entry name" value="PAS_9"/>
    <property type="match status" value="2"/>
</dbReference>
<feature type="domain" description="PAS" evidence="12">
    <location>
        <begin position="882"/>
        <end position="927"/>
    </location>
</feature>
<dbReference type="PROSITE" id="PS50113">
    <property type="entry name" value="PAC"/>
    <property type="match status" value="3"/>
</dbReference>
<evidence type="ECO:0000256" key="9">
    <source>
        <dbReference type="SAM" id="MobiDB-lite"/>
    </source>
</evidence>
<feature type="domain" description="PAC" evidence="13">
    <location>
        <begin position="958"/>
        <end position="1010"/>
    </location>
</feature>
<dbReference type="EMBL" id="WTVN01000024">
    <property type="protein sequence ID" value="NMG45041.1"/>
    <property type="molecule type" value="Genomic_DNA"/>
</dbReference>
<dbReference type="InterPro" id="IPR005467">
    <property type="entry name" value="His_kinase_dom"/>
</dbReference>
<dbReference type="SUPFAM" id="SSF47384">
    <property type="entry name" value="Homodimeric domain of signal transducing histidine kinase"/>
    <property type="match status" value="1"/>
</dbReference>
<keyword evidence="16" id="KW-1185">Reference proteome</keyword>
<evidence type="ECO:0000256" key="3">
    <source>
        <dbReference type="ARBA" id="ARBA00012438"/>
    </source>
</evidence>
<keyword evidence="7 10" id="KW-0472">Membrane</keyword>
<evidence type="ECO:0000259" key="12">
    <source>
        <dbReference type="PROSITE" id="PS50112"/>
    </source>
</evidence>
<keyword evidence="10" id="KW-1133">Transmembrane helix</keyword>
<dbReference type="InterPro" id="IPR004358">
    <property type="entry name" value="Sig_transdc_His_kin-like_C"/>
</dbReference>
<dbReference type="Proteomes" id="UP000623795">
    <property type="component" value="Unassembled WGS sequence"/>
</dbReference>
<evidence type="ECO:0000259" key="14">
    <source>
        <dbReference type="PROSITE" id="PS50885"/>
    </source>
</evidence>
<dbReference type="InterPro" id="IPR036890">
    <property type="entry name" value="HATPase_C_sf"/>
</dbReference>
<evidence type="ECO:0000259" key="11">
    <source>
        <dbReference type="PROSITE" id="PS50109"/>
    </source>
</evidence>
<dbReference type="SMART" id="SM00388">
    <property type="entry name" value="HisKA"/>
    <property type="match status" value="1"/>
</dbReference>
<dbReference type="PANTHER" id="PTHR42878:SF15">
    <property type="entry name" value="BACTERIOPHYTOCHROME"/>
    <property type="match status" value="1"/>
</dbReference>
<dbReference type="Gene3D" id="3.30.450.20">
    <property type="entry name" value="PAS domain"/>
    <property type="match status" value="5"/>
</dbReference>
<evidence type="ECO:0000256" key="4">
    <source>
        <dbReference type="ARBA" id="ARBA00022553"/>
    </source>
</evidence>
<feature type="domain" description="PAS" evidence="12">
    <location>
        <begin position="615"/>
        <end position="685"/>
    </location>
</feature>
<dbReference type="CDD" id="cd00130">
    <property type="entry name" value="PAS"/>
    <property type="match status" value="4"/>
</dbReference>
<dbReference type="InterPro" id="IPR013656">
    <property type="entry name" value="PAS_4"/>
</dbReference>
<comment type="subcellular location">
    <subcellularLocation>
        <location evidence="2">Membrane</location>
    </subcellularLocation>
</comment>
<dbReference type="SMART" id="SM00086">
    <property type="entry name" value="PAC"/>
    <property type="match status" value="4"/>
</dbReference>
<keyword evidence="10" id="KW-0812">Transmembrane</keyword>
<dbReference type="PROSITE" id="PS50112">
    <property type="entry name" value="PAS"/>
    <property type="match status" value="4"/>
</dbReference>
<feature type="domain" description="PAC" evidence="13">
    <location>
        <begin position="686"/>
        <end position="739"/>
    </location>
</feature>
<dbReference type="InterPro" id="IPR035965">
    <property type="entry name" value="PAS-like_dom_sf"/>
</dbReference>
<dbReference type="InterPro" id="IPR000700">
    <property type="entry name" value="PAS-assoc_C"/>
</dbReference>
<dbReference type="SUPFAM" id="SSF55785">
    <property type="entry name" value="PYP-like sensor domain (PAS domain)"/>
    <property type="match status" value="4"/>
</dbReference>
<keyword evidence="8" id="KW-0175">Coiled coil</keyword>
<dbReference type="InterPro" id="IPR050351">
    <property type="entry name" value="BphY/WalK/GraS-like"/>
</dbReference>
<name>A0ABX1Q2S4_9RHOO</name>
<feature type="domain" description="PAC" evidence="13">
    <location>
        <begin position="829"/>
        <end position="881"/>
    </location>
</feature>
<feature type="domain" description="Histidine kinase" evidence="11">
    <location>
        <begin position="1164"/>
        <end position="1379"/>
    </location>
</feature>
<dbReference type="EC" id="2.7.13.3" evidence="3"/>
<dbReference type="InterPro" id="IPR001610">
    <property type="entry name" value="PAC"/>
</dbReference>
<evidence type="ECO:0000256" key="8">
    <source>
        <dbReference type="SAM" id="Coils"/>
    </source>
</evidence>
<dbReference type="InterPro" id="IPR036097">
    <property type="entry name" value="HisK_dim/P_sf"/>
</dbReference>
<dbReference type="Gene3D" id="3.30.565.10">
    <property type="entry name" value="Histidine kinase-like ATPase, C-terminal domain"/>
    <property type="match status" value="1"/>
</dbReference>
<feature type="compositionally biased region" description="Low complexity" evidence="9">
    <location>
        <begin position="163"/>
        <end position="173"/>
    </location>
</feature>
<dbReference type="PROSITE" id="PS50109">
    <property type="entry name" value="HIS_KIN"/>
    <property type="match status" value="1"/>
</dbReference>
<feature type="coiled-coil region" evidence="8">
    <location>
        <begin position="566"/>
        <end position="625"/>
    </location>
</feature>
<dbReference type="InterPro" id="IPR003660">
    <property type="entry name" value="HAMP_dom"/>
</dbReference>
<feature type="region of interest" description="Disordered" evidence="9">
    <location>
        <begin position="144"/>
        <end position="174"/>
    </location>
</feature>
<feature type="domain" description="PAS" evidence="12">
    <location>
        <begin position="740"/>
        <end position="785"/>
    </location>
</feature>
<evidence type="ECO:0000256" key="6">
    <source>
        <dbReference type="ARBA" id="ARBA00022777"/>
    </source>
</evidence>
<evidence type="ECO:0000256" key="5">
    <source>
        <dbReference type="ARBA" id="ARBA00022679"/>
    </source>
</evidence>
<dbReference type="CDD" id="cd00082">
    <property type="entry name" value="HisKA"/>
    <property type="match status" value="1"/>
</dbReference>
<dbReference type="SUPFAM" id="SSF55874">
    <property type="entry name" value="ATPase domain of HSP90 chaperone/DNA topoisomerase II/histidine kinase"/>
    <property type="match status" value="1"/>
</dbReference>
<evidence type="ECO:0000256" key="1">
    <source>
        <dbReference type="ARBA" id="ARBA00000085"/>
    </source>
</evidence>
<gene>
    <name evidence="15" type="ORF">GPA22_15035</name>
</gene>
<dbReference type="PANTHER" id="PTHR42878">
    <property type="entry name" value="TWO-COMPONENT HISTIDINE KINASE"/>
    <property type="match status" value="1"/>
</dbReference>
<evidence type="ECO:0000256" key="7">
    <source>
        <dbReference type="ARBA" id="ARBA00023136"/>
    </source>
</evidence>
<proteinExistence type="predicted"/>
<dbReference type="InterPro" id="IPR003661">
    <property type="entry name" value="HisK_dim/P_dom"/>
</dbReference>
<feature type="domain" description="HAMP" evidence="14">
    <location>
        <begin position="534"/>
        <end position="585"/>
    </location>
</feature>
<dbReference type="SMART" id="SM00091">
    <property type="entry name" value="PAS"/>
    <property type="match status" value="4"/>
</dbReference>
<keyword evidence="4" id="KW-0597">Phosphoprotein</keyword>
<keyword evidence="5" id="KW-0808">Transferase</keyword>
<dbReference type="InterPro" id="IPR003594">
    <property type="entry name" value="HATPase_dom"/>
</dbReference>
<feature type="transmembrane region" description="Helical" evidence="10">
    <location>
        <begin position="511"/>
        <end position="529"/>
    </location>
</feature>
<dbReference type="CDD" id="cd18774">
    <property type="entry name" value="PDC2_HK_sensor"/>
    <property type="match status" value="1"/>
</dbReference>
<dbReference type="PRINTS" id="PR00344">
    <property type="entry name" value="BCTRLSENSOR"/>
</dbReference>
<sequence length="1382" mass="152061">MGQGLHNLMSCPDSRQFGTPVPGGGLGTGHLRVFVVDTGLGEQDRRGKLRMVILYAHHVARLARAWCRRVGLRAHRVDGDDTAPSGGLDSKCFMPPGIRCSYPGPSFWRDVVESGATGHIFTAPGHPVTQACCRGLAGQAAPAISPASRWTSRTNRPKVISHSSPRSSPGPGRVVHRAARSDVVRAGGVTAGAAAVSGGNMDLGPSSVRFPGPLPATGQRRISLRAALLRLVLASLVPLVLVTAGFLWLQWSTHRTAAVEGLRERVQTLALAVERELGMNVAILDTLAALPEIDRGDWAGFHRVAAAAMSPHALGWIVLVEPSGQMVVNTQAPVGAPLPNLLEMSAKQQEVEWEGRHLPSYDTRILEPLASGRANVTSLFYGPVIRRPVLSASVPVLRNGEPRYSLNMGFTPDALASLLASQRGSGTANAAVVDANGRIIARNADQARYLGVRAPAPFDRGIAPGREGVGESRNLEGVPVLYAYRRVAPADWTVVIAIPREEILAPVLRMFIPWLIATVLLLGAATYLAHRLQRRMALPLAALAASAEALQHGTAPAIPDTRIEELDTLSRALRQAAQREREVREELELRVRERTASLEEKSRRLEQTAAALRAKEGQMEALLENTPAIIFMKDLDGRYLLVNRYFERVFNLRGEGIVGKTCAELFPPDVAERLREDDRRVLEGGAPMEVEEVVQQEGEPRTYLAMKFPVRDADGHILALCGIATDVTERRRIRLELMRTLTVLQAILDSASYAIISTDTQGTILTVNHAAERMLGYSAAELVGRATPQIFHDAEEIAQRAAALSRELGEPVAAGFEVFTVKPRREQLDEEEWTYVRKDGVRVPVRISITALRDGQGEITGYLGIASDITERKRAQQAMLEQERRFRAIFDQTFQFTGLLTPDGTLLEANQTALDFIGAERIDVVGRPFWETRWWRISQEVQDRLRLAIAEAAQGRFVRYEIEAFGANNAIRTLDFSLKPVYDEHGEVVLLIPEGRDITERKHAEEEAHAARARFAGILEIAADAIVSIDEMQRITLFNRGAEKIFGYRADEVLGQPLDILLPERLRAVHREHVAAFGRSEDVTRKMNARGAVFGRHKDGTEFPAEASISKLRLTGETIFTATLRDITERQQAEAAIEHLNRALERRAAELEAVNHELESFSYSVSHDLRAPLRSIDGFSQVLLEDYSDRLDEEGRDSLRRVRAASQRMAQLIDDILKLSRLSRAELRREPVDVSAMARAVADELREADPQRAVEFVIADGVTAAADPRLLRVVLENLLGNAWKYTAHHPRAQIEFGAERREDGSAVYFVRDDGAGFDMAYVGKLFGAFQRLHTAAEFPGTGVGLSSVQRIVHRHGGEVWAEGAVEAGATFRFTLPDDAAIE</sequence>
<dbReference type="InterPro" id="IPR000014">
    <property type="entry name" value="PAS"/>
</dbReference>